<proteinExistence type="predicted"/>
<dbReference type="RefSeq" id="WP_000375914.1">
    <property type="nucleotide sequence ID" value="NZ_NFDQ01000019.1"/>
</dbReference>
<dbReference type="InterPro" id="IPR033796">
    <property type="entry name" value="BA_2398-like"/>
</dbReference>
<dbReference type="EMBL" id="NFDQ01000019">
    <property type="protein sequence ID" value="OTY78672.1"/>
    <property type="molecule type" value="Genomic_DNA"/>
</dbReference>
<evidence type="ECO:0000313" key="3">
    <source>
        <dbReference type="Proteomes" id="UP000194911"/>
    </source>
</evidence>
<evidence type="ECO:0000313" key="2">
    <source>
        <dbReference type="EMBL" id="OTY78672.1"/>
    </source>
</evidence>
<dbReference type="AlphaFoldDB" id="A0A243CZQ6"/>
<feature type="domain" description="DUF6843" evidence="1">
    <location>
        <begin position="34"/>
        <end position="142"/>
    </location>
</feature>
<evidence type="ECO:0000259" key="1">
    <source>
        <dbReference type="Pfam" id="PF20862"/>
    </source>
</evidence>
<reference evidence="2 3" key="1">
    <citation type="submission" date="2016-10" db="EMBL/GenBank/DDBJ databases">
        <title>Comparative genomics of Bacillus thuringiensis reveals a path to pathogens against multiple invertebrate hosts.</title>
        <authorList>
            <person name="Zheng J."/>
            <person name="Gao Q."/>
            <person name="Liu H."/>
            <person name="Peng D."/>
            <person name="Ruan L."/>
            <person name="Sun M."/>
        </authorList>
    </citation>
    <scope>NUCLEOTIDE SEQUENCE [LARGE SCALE GENOMIC DNA]</scope>
    <source>
        <strain evidence="2">BGSC 4CE1</strain>
    </source>
</reference>
<name>A0A243CZQ6_BACTU</name>
<sequence length="177" mass="20239">MDRRIHFVLKNSTFCFGIILTFLLSGCISFSKETTDTIYLIPEEYEGDLIVVYNVPGAELLPKEEEFSVVTFAADGSAVTSTKNMKYGTVNDLYYTVNKEGQRTKIDSSCIHFSSTGSRTKKSWEFPFANLEVTRTACSQEFSANGREVPENQEHPAEKKMRDLMQRIQERYMNKVK</sequence>
<comment type="caution">
    <text evidence="2">The sequence shown here is derived from an EMBL/GenBank/DDBJ whole genome shotgun (WGS) entry which is preliminary data.</text>
</comment>
<dbReference type="InterPro" id="IPR049293">
    <property type="entry name" value="DUF6843"/>
</dbReference>
<dbReference type="Proteomes" id="UP000194911">
    <property type="component" value="Unassembled WGS sequence"/>
</dbReference>
<gene>
    <name evidence="2" type="ORF">BK749_04110</name>
</gene>
<organism evidence="2 3">
    <name type="scientific">Bacillus thuringiensis serovar vazensis</name>
    <dbReference type="NCBI Taxonomy" id="180867"/>
    <lineage>
        <taxon>Bacteria</taxon>
        <taxon>Bacillati</taxon>
        <taxon>Bacillota</taxon>
        <taxon>Bacilli</taxon>
        <taxon>Bacillales</taxon>
        <taxon>Bacillaceae</taxon>
        <taxon>Bacillus</taxon>
        <taxon>Bacillus cereus group</taxon>
    </lineage>
</organism>
<dbReference type="CDD" id="cd14815">
    <property type="entry name" value="BA_2398_like"/>
    <property type="match status" value="1"/>
</dbReference>
<dbReference type="Pfam" id="PF20862">
    <property type="entry name" value="DUF6843"/>
    <property type="match status" value="1"/>
</dbReference>
<dbReference type="PROSITE" id="PS51257">
    <property type="entry name" value="PROKAR_LIPOPROTEIN"/>
    <property type="match status" value="1"/>
</dbReference>
<accession>A0A243CZQ6</accession>
<protein>
    <recommendedName>
        <fullName evidence="1">DUF6843 domain-containing protein</fullName>
    </recommendedName>
</protein>